<keyword evidence="1" id="KW-0812">Transmembrane</keyword>
<feature type="transmembrane region" description="Helical" evidence="1">
    <location>
        <begin position="56"/>
        <end position="74"/>
    </location>
</feature>
<dbReference type="STRING" id="185761.SAMN05660282_00220"/>
<evidence type="ECO:0000313" key="3">
    <source>
        <dbReference type="Proteomes" id="UP000199065"/>
    </source>
</evidence>
<keyword evidence="1" id="KW-0472">Membrane</keyword>
<reference evidence="2 3" key="1">
    <citation type="submission" date="2016-10" db="EMBL/GenBank/DDBJ databases">
        <authorList>
            <person name="de Groot N.N."/>
        </authorList>
    </citation>
    <scope>NUCLEOTIDE SEQUENCE [LARGE SCALE GENOMIC DNA]</scope>
    <source>
        <strain>J11</strain>
        <strain evidence="3">PG 39</strain>
    </source>
</reference>
<keyword evidence="1" id="KW-1133">Transmembrane helix</keyword>
<evidence type="ECO:0000256" key="1">
    <source>
        <dbReference type="SAM" id="Phobius"/>
    </source>
</evidence>
<dbReference type="EMBL" id="FOPJ01000001">
    <property type="protein sequence ID" value="SFG19234.1"/>
    <property type="molecule type" value="Genomic_DNA"/>
</dbReference>
<gene>
    <name evidence="2" type="ORF">SAMN05660282_00220</name>
</gene>
<sequence length="152" mass="17528">MAPPKLETGESLQVDLSAPLSRLLYPAMELVLWTGLCWIALGWLFQQGSPELHRTLVLILWLVLVAWRFLLPYIHNRREIFRVTDHRIITRGGKLGTRMESIPLEWISAVRRKRSTVYIWIINRPQPLAFYRVPKAKAVCERISSLTGVGTP</sequence>
<keyword evidence="3" id="KW-1185">Reference proteome</keyword>
<dbReference type="OrthoDB" id="4413216at2"/>
<feature type="transmembrane region" description="Helical" evidence="1">
    <location>
        <begin position="23"/>
        <end position="44"/>
    </location>
</feature>
<proteinExistence type="predicted"/>
<dbReference type="AlphaFoldDB" id="A0A1I2PT58"/>
<name>A0A1I2PT58_9CORY</name>
<evidence type="ECO:0000313" key="2">
    <source>
        <dbReference type="EMBL" id="SFG19234.1"/>
    </source>
</evidence>
<dbReference type="RefSeq" id="WP_092283538.1">
    <property type="nucleotide sequence ID" value="NZ_FOPJ01000001.1"/>
</dbReference>
<protein>
    <submittedName>
        <fullName evidence="2">PH domain-containing protein</fullName>
    </submittedName>
</protein>
<accession>A0A1I2PT58</accession>
<dbReference type="Proteomes" id="UP000199065">
    <property type="component" value="Unassembled WGS sequence"/>
</dbReference>
<organism evidence="2 3">
    <name type="scientific">Corynebacterium spheniscorum</name>
    <dbReference type="NCBI Taxonomy" id="185761"/>
    <lineage>
        <taxon>Bacteria</taxon>
        <taxon>Bacillati</taxon>
        <taxon>Actinomycetota</taxon>
        <taxon>Actinomycetes</taxon>
        <taxon>Mycobacteriales</taxon>
        <taxon>Corynebacteriaceae</taxon>
        <taxon>Corynebacterium</taxon>
    </lineage>
</organism>